<evidence type="ECO:0000256" key="9">
    <source>
        <dbReference type="ARBA" id="ARBA00023242"/>
    </source>
</evidence>
<comment type="similarity">
    <text evidence="3">Belongs to the NSE2 family.</text>
</comment>
<keyword evidence="8" id="KW-0862">Zinc</keyword>
<evidence type="ECO:0000256" key="3">
    <source>
        <dbReference type="ARBA" id="ARBA00008212"/>
    </source>
</evidence>
<feature type="region of interest" description="Disordered" evidence="10">
    <location>
        <begin position="100"/>
        <end position="131"/>
    </location>
</feature>
<keyword evidence="6" id="KW-0863">Zinc-finger</keyword>
<accession>A0A1X6P737</accession>
<evidence type="ECO:0000256" key="6">
    <source>
        <dbReference type="ARBA" id="ARBA00022771"/>
    </source>
</evidence>
<dbReference type="InterPro" id="IPR013083">
    <property type="entry name" value="Znf_RING/FYVE/PHD"/>
</dbReference>
<keyword evidence="7" id="KW-0833">Ubl conjugation pathway</keyword>
<evidence type="ECO:0000256" key="4">
    <source>
        <dbReference type="ARBA" id="ARBA00022679"/>
    </source>
</evidence>
<dbReference type="GO" id="GO:0016925">
    <property type="term" value="P:protein sumoylation"/>
    <property type="evidence" value="ECO:0007669"/>
    <property type="project" value="UniProtKB-UniPathway"/>
</dbReference>
<keyword evidence="13" id="KW-1185">Reference proteome</keyword>
<dbReference type="Gene3D" id="3.30.40.10">
    <property type="entry name" value="Zinc/RING finger domain, C3HC4 (zinc finger)"/>
    <property type="match status" value="1"/>
</dbReference>
<evidence type="ECO:0000256" key="10">
    <source>
        <dbReference type="SAM" id="MobiDB-lite"/>
    </source>
</evidence>
<evidence type="ECO:0000256" key="8">
    <source>
        <dbReference type="ARBA" id="ARBA00022833"/>
    </source>
</evidence>
<evidence type="ECO:0000256" key="7">
    <source>
        <dbReference type="ARBA" id="ARBA00022786"/>
    </source>
</evidence>
<dbReference type="GO" id="GO:0000724">
    <property type="term" value="P:double-strand break repair via homologous recombination"/>
    <property type="evidence" value="ECO:0007669"/>
    <property type="project" value="InterPro"/>
</dbReference>
<dbReference type="GO" id="GO:0030915">
    <property type="term" value="C:Smc5-Smc6 complex"/>
    <property type="evidence" value="ECO:0007669"/>
    <property type="project" value="InterPro"/>
</dbReference>
<organism evidence="12 13">
    <name type="scientific">Porphyra umbilicalis</name>
    <name type="common">Purple laver</name>
    <name type="synonym">Red alga</name>
    <dbReference type="NCBI Taxonomy" id="2786"/>
    <lineage>
        <taxon>Eukaryota</taxon>
        <taxon>Rhodophyta</taxon>
        <taxon>Bangiophyceae</taxon>
        <taxon>Bangiales</taxon>
        <taxon>Bangiaceae</taxon>
        <taxon>Porphyra</taxon>
    </lineage>
</organism>
<evidence type="ECO:0000313" key="12">
    <source>
        <dbReference type="EMBL" id="OSX76702.1"/>
    </source>
</evidence>
<gene>
    <name evidence="12" type="ORF">BU14_0178s0018</name>
</gene>
<dbReference type="UniPathway" id="UPA00886"/>
<dbReference type="GO" id="GO:0005634">
    <property type="term" value="C:nucleus"/>
    <property type="evidence" value="ECO:0007669"/>
    <property type="project" value="UniProtKB-SubCell"/>
</dbReference>
<comment type="subcellular location">
    <subcellularLocation>
        <location evidence="1">Nucleus</location>
    </subcellularLocation>
</comment>
<dbReference type="PANTHER" id="PTHR21330:SF1">
    <property type="entry name" value="E3 SUMO-PROTEIN LIGASE NSE2"/>
    <property type="match status" value="1"/>
</dbReference>
<evidence type="ECO:0000259" key="11">
    <source>
        <dbReference type="Pfam" id="PF11789"/>
    </source>
</evidence>
<dbReference type="Pfam" id="PF11789">
    <property type="entry name" value="zf-Nse"/>
    <property type="match status" value="1"/>
</dbReference>
<comment type="pathway">
    <text evidence="2">Protein modification; protein sumoylation.</text>
</comment>
<feature type="region of interest" description="Disordered" evidence="10">
    <location>
        <begin position="276"/>
        <end position="299"/>
    </location>
</feature>
<feature type="domain" description="SP-RING-type" evidence="11">
    <location>
        <begin position="183"/>
        <end position="257"/>
    </location>
</feature>
<dbReference type="CDD" id="cd16651">
    <property type="entry name" value="SPL-RING_NSE2"/>
    <property type="match status" value="1"/>
</dbReference>
<dbReference type="Proteomes" id="UP000218209">
    <property type="component" value="Unassembled WGS sequence"/>
</dbReference>
<evidence type="ECO:0000313" key="13">
    <source>
        <dbReference type="Proteomes" id="UP000218209"/>
    </source>
</evidence>
<keyword evidence="4" id="KW-0808">Transferase</keyword>
<name>A0A1X6P737_PORUM</name>
<proteinExistence type="inferred from homology"/>
<protein>
    <recommendedName>
        <fullName evidence="11">SP-RING-type domain-containing protein</fullName>
    </recommendedName>
</protein>
<dbReference type="AlphaFoldDB" id="A0A1X6P737"/>
<keyword evidence="9" id="KW-0539">Nucleus</keyword>
<evidence type="ECO:0000256" key="2">
    <source>
        <dbReference type="ARBA" id="ARBA00004718"/>
    </source>
</evidence>
<keyword evidence="5" id="KW-0479">Metal-binding</keyword>
<dbReference type="PANTHER" id="PTHR21330">
    <property type="entry name" value="E3 SUMO-PROTEIN LIGASE NSE2"/>
    <property type="match status" value="1"/>
</dbReference>
<evidence type="ECO:0000256" key="1">
    <source>
        <dbReference type="ARBA" id="ARBA00004123"/>
    </source>
</evidence>
<dbReference type="InterPro" id="IPR004181">
    <property type="entry name" value="Znf_MIZ"/>
</dbReference>
<dbReference type="GO" id="GO:0061665">
    <property type="term" value="F:SUMO ligase activity"/>
    <property type="evidence" value="ECO:0007669"/>
    <property type="project" value="TreeGrafter"/>
</dbReference>
<dbReference type="GO" id="GO:0008270">
    <property type="term" value="F:zinc ion binding"/>
    <property type="evidence" value="ECO:0007669"/>
    <property type="project" value="UniProtKB-KW"/>
</dbReference>
<evidence type="ECO:0000256" key="5">
    <source>
        <dbReference type="ARBA" id="ARBA00022723"/>
    </source>
</evidence>
<sequence length="299" mass="30997">MDSITTASASLTKSREAWELFHQRIGTCMAHLNETAILMGQARSEPGAAAKVPPDVVSSLQQNLGKLCRLQEESRLRTAASKRVATTLQQKDVEFRSVAEAAGSGGGGGGDDEEEEGGGGGGPGATSTGPEAMFLAAGGVVSLLSEEQDRVDAGVNALNVSSTRRWKEAMEAMGEGGGDDDVEVEMEAETGTLKCPITGMAMVDPQRSLECPHRYSLQGIVQHILVNNNAPAHLKNAPPSLSLLGSSTASCPVVGCSATIGASSLEKDYEAEMQLRRTQADAAGGSAGPRGEVEDIDEA</sequence>
<dbReference type="InterPro" id="IPR026846">
    <property type="entry name" value="Nse2(Mms21)"/>
</dbReference>
<dbReference type="EMBL" id="KV918858">
    <property type="protein sequence ID" value="OSX76702.1"/>
    <property type="molecule type" value="Genomic_DNA"/>
</dbReference>
<reference evidence="12 13" key="1">
    <citation type="submission" date="2017-03" db="EMBL/GenBank/DDBJ databases">
        <title>WGS assembly of Porphyra umbilicalis.</title>
        <authorList>
            <person name="Brawley S.H."/>
            <person name="Blouin N.A."/>
            <person name="Ficko-Blean E."/>
            <person name="Wheeler G.L."/>
            <person name="Lohr M."/>
            <person name="Goodson H.V."/>
            <person name="Jenkins J.W."/>
            <person name="Blaby-Haas C.E."/>
            <person name="Helliwell K.E."/>
            <person name="Chan C."/>
            <person name="Marriage T."/>
            <person name="Bhattacharya D."/>
            <person name="Klein A.S."/>
            <person name="Badis Y."/>
            <person name="Brodie J."/>
            <person name="Cao Y."/>
            <person name="Collen J."/>
            <person name="Dittami S.M."/>
            <person name="Gachon C.M."/>
            <person name="Green B.R."/>
            <person name="Karpowicz S."/>
            <person name="Kim J.W."/>
            <person name="Kudahl U."/>
            <person name="Lin S."/>
            <person name="Michel G."/>
            <person name="Mittag M."/>
            <person name="Olson B.J."/>
            <person name="Pangilinan J."/>
            <person name="Peng Y."/>
            <person name="Qiu H."/>
            <person name="Shu S."/>
            <person name="Singer J.T."/>
            <person name="Smith A.G."/>
            <person name="Sprecher B.N."/>
            <person name="Wagner V."/>
            <person name="Wang W."/>
            <person name="Wang Z.-Y."/>
            <person name="Yan J."/>
            <person name="Yarish C."/>
            <person name="Zoeuner-Riek S."/>
            <person name="Zhuang Y."/>
            <person name="Zou Y."/>
            <person name="Lindquist E.A."/>
            <person name="Grimwood J."/>
            <person name="Barry K."/>
            <person name="Rokhsar D.S."/>
            <person name="Schmutz J."/>
            <person name="Stiller J.W."/>
            <person name="Grossman A.R."/>
            <person name="Prochnik S.E."/>
        </authorList>
    </citation>
    <scope>NUCLEOTIDE SEQUENCE [LARGE SCALE GENOMIC DNA]</scope>
    <source>
        <strain evidence="12">4086291</strain>
    </source>
</reference>